<evidence type="ECO:0000313" key="7">
    <source>
        <dbReference type="EMBL" id="TYS13036.1"/>
    </source>
</evidence>
<gene>
    <name evidence="7" type="ORF">FZC78_22535</name>
</gene>
<evidence type="ECO:0000259" key="5">
    <source>
        <dbReference type="PROSITE" id="PS50075"/>
    </source>
</evidence>
<evidence type="ECO:0000313" key="8">
    <source>
        <dbReference type="Proteomes" id="UP000322267"/>
    </source>
</evidence>
<dbReference type="InterPro" id="IPR006162">
    <property type="entry name" value="Ppantetheine_attach_site"/>
</dbReference>
<protein>
    <submittedName>
        <fullName evidence="7">Uncharacterized protein</fullName>
    </submittedName>
</protein>
<dbReference type="EMBL" id="VTEI01000025">
    <property type="protein sequence ID" value="TYS13036.1"/>
    <property type="molecule type" value="Genomic_DNA"/>
</dbReference>
<dbReference type="Gene3D" id="1.10.1240.100">
    <property type="match status" value="1"/>
</dbReference>
<sequence length="1290" mass="146979">MDIAIIGMSGVFPKADDLNEYYINLANGVDSVRSIPNRRNRGGKIKDNNFGYLDQIDEFDYNFFNLSKAEADNMDPSQRMLLELVCKAIDNSGYSLEEYKNTNTSVILNSLGAPKLEYVDLVKNFHPTLITGNAHSMPAGRISYYFGLKGPSMMIDTSCSSALTCLHESINKLKLGEVEQAITGGIRILPNLNYTRKHNFGIGSKDNKCKVFDDSADGIIGGEGGGILILKPLEKALKDKDNIQALIKGSATNQDGNRSNGITAPSPKAQTEVILKAWERADINPRTIGYIEAHGTGTNIGDPIEIQGLTDAFNQITSDRKFCHIGSVKSNIGHLSESAGIASIIKTVLSLKYKKIFPSLHFNKPNKLINFEDTAIKVNTRLRNWDINEGEKRRAGVSGFSLTGANAHIVLEEAPGIKRPKVKEELPYLVTVSAKNKNSLTQYKERLNEHLRNSIDDLRDISFTLNRGRNDYSIRESFVVKDKQELISKLRFSDVNLEEKSKKDVIFLFGHKISIPEELFIFLTTEFTEGAKIYKEILNSEIDIGSEFAKNIIFQYLSYRYWISVGVTPLKIIGTGVGNLLVEHITGDLSFNGLMEKLNGFSLENTIDNQKLISFINESNKIADPVFLDMSFQSDLGSEISNTDLKDIIVINSHKEDNVNSLIETQSELYNNGVYLDWKIYYKENEAYRVELPHYPFEKQSCWVEEKIQSENITESLENDELLDQGEQGSYSSDYSNDSSSLKINITNVWMDALSLENVDSKEDFFELGGNSLISLHIIERLEEMYGVEIDYDSLFTYSTIDELTEYMMSLVQEEQVVSEKPQVESKSTINNELSYSEESMWYLAHYESDSSSYNIPSGIHLKGNLNTKILTESVVELVSRHDNLRTIYPQKDGKPVAIVKPIENWDYILPIIDLTDVEDSFKEKKVTSIFRDNTITPFDLEKGPLYRFLLIKIEENHHVLISIMHHIISDNWSYQIFQNELVNVYQSLINNEKPHLENLEYQFRDYAKLQRSTTERDKLKQQLAFWESNLKNAPELLSLPTQSKRPAVQSFQGETYSFEIPKDLVSELSKLSKKENVTLFMTLLASWKSLLFRYSGQKDIVIGVPTVGRKTKYEKTMGNFVNTVPVRTIVSEDLKFTELLQIIKNDFVEVLKNSDVPFNKIVEHLNIQRKLEFTPVFQVLFDFHHNHLIQDLDVPNFEVEPLVKPIETVMGDLEMILMSSKEKIKGLFIYNTDIFEKDEMKKMVDNFIRLLETIINSPTIKTRDIELVDVQDKNESKVLSTISNEDFNF</sequence>
<dbReference type="CDD" id="cd19531">
    <property type="entry name" value="LCL_NRPS-like"/>
    <property type="match status" value="1"/>
</dbReference>
<comment type="caution">
    <text evidence="7">The sequence shown here is derived from an EMBL/GenBank/DDBJ whole genome shotgun (WGS) entry which is preliminary data.</text>
</comment>
<dbReference type="InterPro" id="IPR016039">
    <property type="entry name" value="Thiolase-like"/>
</dbReference>
<name>A0A5D4NI71_9BACI</name>
<dbReference type="GO" id="GO:0071770">
    <property type="term" value="P:DIM/DIP cell wall layer assembly"/>
    <property type="evidence" value="ECO:0007669"/>
    <property type="project" value="TreeGrafter"/>
</dbReference>
<dbReference type="PROSITE" id="PS50075">
    <property type="entry name" value="CARRIER"/>
    <property type="match status" value="1"/>
</dbReference>
<keyword evidence="4" id="KW-0808">Transferase</keyword>
<feature type="domain" description="Ketosynthase family 3 (KS3)" evidence="6">
    <location>
        <begin position="1"/>
        <end position="413"/>
    </location>
</feature>
<dbReference type="GO" id="GO:0006633">
    <property type="term" value="P:fatty acid biosynthetic process"/>
    <property type="evidence" value="ECO:0007669"/>
    <property type="project" value="TreeGrafter"/>
</dbReference>
<dbReference type="OrthoDB" id="9765680at2"/>
<dbReference type="InterPro" id="IPR023213">
    <property type="entry name" value="CAT-like_dom_sf"/>
</dbReference>
<dbReference type="InterPro" id="IPR001242">
    <property type="entry name" value="Condensation_dom"/>
</dbReference>
<dbReference type="Pfam" id="PF00109">
    <property type="entry name" value="ketoacyl-synt"/>
    <property type="match status" value="1"/>
</dbReference>
<evidence type="ECO:0000256" key="4">
    <source>
        <dbReference type="ARBA" id="ARBA00022679"/>
    </source>
</evidence>
<dbReference type="Gene3D" id="3.30.70.3290">
    <property type="match status" value="1"/>
</dbReference>
<dbReference type="GO" id="GO:0004312">
    <property type="term" value="F:fatty acid synthase activity"/>
    <property type="evidence" value="ECO:0007669"/>
    <property type="project" value="TreeGrafter"/>
</dbReference>
<evidence type="ECO:0000256" key="2">
    <source>
        <dbReference type="ARBA" id="ARBA00022450"/>
    </source>
</evidence>
<dbReference type="Gene3D" id="3.30.559.30">
    <property type="entry name" value="Nonribosomal peptide synthetase, condensation domain"/>
    <property type="match status" value="1"/>
</dbReference>
<dbReference type="RefSeq" id="WP_148942315.1">
    <property type="nucleotide sequence ID" value="NZ_VTEI01000025.1"/>
</dbReference>
<evidence type="ECO:0000259" key="6">
    <source>
        <dbReference type="PROSITE" id="PS52004"/>
    </source>
</evidence>
<dbReference type="SUPFAM" id="SSF52777">
    <property type="entry name" value="CoA-dependent acyltransferases"/>
    <property type="match status" value="2"/>
</dbReference>
<keyword evidence="2" id="KW-0596">Phosphopantetheine</keyword>
<dbReference type="SUPFAM" id="SSF53901">
    <property type="entry name" value="Thiolase-like"/>
    <property type="match status" value="1"/>
</dbReference>
<dbReference type="Pfam" id="PF02801">
    <property type="entry name" value="Ketoacyl-synt_C"/>
    <property type="match status" value="1"/>
</dbReference>
<accession>A0A5D4NI71</accession>
<proteinExistence type="predicted"/>
<dbReference type="Pfam" id="PF22621">
    <property type="entry name" value="CurL-like_PKS_C"/>
    <property type="match status" value="1"/>
</dbReference>
<dbReference type="PANTHER" id="PTHR43775:SF37">
    <property type="entry name" value="SI:DKEY-61P9.11"/>
    <property type="match status" value="1"/>
</dbReference>
<dbReference type="Gene3D" id="1.10.1200.10">
    <property type="entry name" value="ACP-like"/>
    <property type="match status" value="1"/>
</dbReference>
<dbReference type="SMART" id="SM00825">
    <property type="entry name" value="PKS_KS"/>
    <property type="match status" value="1"/>
</dbReference>
<dbReference type="InterPro" id="IPR014030">
    <property type="entry name" value="Ketoacyl_synth_N"/>
</dbReference>
<comment type="cofactor">
    <cofactor evidence="1">
        <name>pantetheine 4'-phosphate</name>
        <dbReference type="ChEBI" id="CHEBI:47942"/>
    </cofactor>
</comment>
<dbReference type="GO" id="GO:0005737">
    <property type="term" value="C:cytoplasm"/>
    <property type="evidence" value="ECO:0007669"/>
    <property type="project" value="TreeGrafter"/>
</dbReference>
<keyword evidence="3" id="KW-0597">Phosphoprotein</keyword>
<dbReference type="InterPro" id="IPR014031">
    <property type="entry name" value="Ketoacyl_synth_C"/>
</dbReference>
<dbReference type="InterPro" id="IPR036736">
    <property type="entry name" value="ACP-like_sf"/>
</dbReference>
<organism evidence="7 8">
    <name type="scientific">Rossellomorea vietnamensis</name>
    <dbReference type="NCBI Taxonomy" id="218284"/>
    <lineage>
        <taxon>Bacteria</taxon>
        <taxon>Bacillati</taxon>
        <taxon>Bacillota</taxon>
        <taxon>Bacilli</taxon>
        <taxon>Bacillales</taxon>
        <taxon>Bacillaceae</taxon>
        <taxon>Rossellomorea</taxon>
    </lineage>
</organism>
<evidence type="ECO:0000256" key="1">
    <source>
        <dbReference type="ARBA" id="ARBA00001957"/>
    </source>
</evidence>
<dbReference type="Gene3D" id="3.30.559.10">
    <property type="entry name" value="Chloramphenicol acetyltransferase-like domain"/>
    <property type="match status" value="1"/>
</dbReference>
<dbReference type="PROSITE" id="PS52004">
    <property type="entry name" value="KS3_2"/>
    <property type="match status" value="1"/>
</dbReference>
<dbReference type="Proteomes" id="UP000322267">
    <property type="component" value="Unassembled WGS sequence"/>
</dbReference>
<dbReference type="Gene3D" id="3.40.47.10">
    <property type="match status" value="1"/>
</dbReference>
<dbReference type="Pfam" id="PF00668">
    <property type="entry name" value="Condensation"/>
    <property type="match status" value="1"/>
</dbReference>
<reference evidence="7 8" key="1">
    <citation type="submission" date="2019-08" db="EMBL/GenBank/DDBJ databases">
        <title>Bacillus genomes from the desert of Cuatro Cienegas, Coahuila.</title>
        <authorList>
            <person name="Olmedo-Alvarez G."/>
        </authorList>
    </citation>
    <scope>NUCLEOTIDE SEQUENCE [LARGE SCALE GENOMIC DNA]</scope>
    <source>
        <strain evidence="7 8">CH34_1T</strain>
    </source>
</reference>
<dbReference type="PANTHER" id="PTHR43775">
    <property type="entry name" value="FATTY ACID SYNTHASE"/>
    <property type="match status" value="1"/>
</dbReference>
<feature type="domain" description="Carrier" evidence="5">
    <location>
        <begin position="737"/>
        <end position="812"/>
    </location>
</feature>
<dbReference type="InterPro" id="IPR009081">
    <property type="entry name" value="PP-bd_ACP"/>
</dbReference>
<dbReference type="Pfam" id="PF00550">
    <property type="entry name" value="PP-binding"/>
    <property type="match status" value="1"/>
</dbReference>
<evidence type="ECO:0000256" key="3">
    <source>
        <dbReference type="ARBA" id="ARBA00022553"/>
    </source>
</evidence>
<dbReference type="GO" id="GO:0005886">
    <property type="term" value="C:plasma membrane"/>
    <property type="evidence" value="ECO:0007669"/>
    <property type="project" value="TreeGrafter"/>
</dbReference>
<dbReference type="PROSITE" id="PS00012">
    <property type="entry name" value="PHOSPHOPANTETHEINE"/>
    <property type="match status" value="1"/>
</dbReference>
<dbReference type="CDD" id="cd00833">
    <property type="entry name" value="PKS"/>
    <property type="match status" value="1"/>
</dbReference>
<dbReference type="InterPro" id="IPR020841">
    <property type="entry name" value="PKS_Beta-ketoAc_synthase_dom"/>
</dbReference>
<dbReference type="SUPFAM" id="SSF47336">
    <property type="entry name" value="ACP-like"/>
    <property type="match status" value="1"/>
</dbReference>
<dbReference type="InterPro" id="IPR050091">
    <property type="entry name" value="PKS_NRPS_Biosynth_Enz"/>
</dbReference>